<evidence type="ECO:0008006" key="5">
    <source>
        <dbReference type="Google" id="ProtNLM"/>
    </source>
</evidence>
<feature type="signal peptide" evidence="2">
    <location>
        <begin position="1"/>
        <end position="22"/>
    </location>
</feature>
<keyword evidence="2" id="KW-0732">Signal</keyword>
<feature type="region of interest" description="Disordered" evidence="1">
    <location>
        <begin position="26"/>
        <end position="86"/>
    </location>
</feature>
<reference evidence="3 4" key="1">
    <citation type="journal article" date="2017" name="Nat. Microbiol.">
        <title>Natural product diversity associated with the nematode symbionts Photorhabdus and Xenorhabdus.</title>
        <authorList>
            <person name="Tobias N.J."/>
            <person name="Wolff H."/>
            <person name="Djahanschiri B."/>
            <person name="Grundmann F."/>
            <person name="Kronenwerth M."/>
            <person name="Shi Y.M."/>
            <person name="Simonyi S."/>
            <person name="Grun P."/>
            <person name="Shapiro-Ilan D."/>
            <person name="Pidot S.J."/>
            <person name="Stinear T.P."/>
            <person name="Ebersberger I."/>
            <person name="Bode H.B."/>
        </authorList>
    </citation>
    <scope>NUCLEOTIDE SEQUENCE [LARGE SCALE GENOMIC DNA]</scope>
    <source>
        <strain evidence="3 4">DSM 17904</strain>
    </source>
</reference>
<dbReference type="Proteomes" id="UP000222366">
    <property type="component" value="Unassembled WGS sequence"/>
</dbReference>
<dbReference type="RefSeq" id="WP_141554500.1">
    <property type="nucleotide sequence ID" value="NZ_CAWNRH010000068.1"/>
</dbReference>
<organism evidence="3 4">
    <name type="scientific">Xenorhabdus stockiae</name>
    <dbReference type="NCBI Taxonomy" id="351614"/>
    <lineage>
        <taxon>Bacteria</taxon>
        <taxon>Pseudomonadati</taxon>
        <taxon>Pseudomonadota</taxon>
        <taxon>Gammaproteobacteria</taxon>
        <taxon>Enterobacterales</taxon>
        <taxon>Morganellaceae</taxon>
        <taxon>Xenorhabdus</taxon>
    </lineage>
</organism>
<accession>A0A2D0KPX4</accession>
<evidence type="ECO:0000256" key="1">
    <source>
        <dbReference type="SAM" id="MobiDB-lite"/>
    </source>
</evidence>
<gene>
    <name evidence="3" type="ORF">Xsto_02061</name>
</gene>
<dbReference type="EMBL" id="NJAJ01000016">
    <property type="protein sequence ID" value="PHM65483.1"/>
    <property type="molecule type" value="Genomic_DNA"/>
</dbReference>
<sequence length="86" mass="8838">MSRLIITFIYLMLTISVPSVYANTAHGNANGGNGLNGGDRDGTAGLPGCDGGTNPSAGGKFYLPGTHQECNPSDEDAKKVKKPTKA</sequence>
<evidence type="ECO:0000256" key="2">
    <source>
        <dbReference type="SAM" id="SignalP"/>
    </source>
</evidence>
<proteinExistence type="predicted"/>
<name>A0A2D0KPX4_9GAMM</name>
<comment type="caution">
    <text evidence="3">The sequence shown here is derived from an EMBL/GenBank/DDBJ whole genome shotgun (WGS) entry which is preliminary data.</text>
</comment>
<protein>
    <recommendedName>
        <fullName evidence="5">Homeobox protein</fullName>
    </recommendedName>
</protein>
<evidence type="ECO:0000313" key="4">
    <source>
        <dbReference type="Proteomes" id="UP000222366"/>
    </source>
</evidence>
<evidence type="ECO:0000313" key="3">
    <source>
        <dbReference type="EMBL" id="PHM65483.1"/>
    </source>
</evidence>
<keyword evidence="4" id="KW-1185">Reference proteome</keyword>
<dbReference type="AlphaFoldDB" id="A0A2D0KPX4"/>
<feature type="chain" id="PRO_5013220367" description="Homeobox protein" evidence="2">
    <location>
        <begin position="23"/>
        <end position="86"/>
    </location>
</feature>